<dbReference type="Pfam" id="PF14543">
    <property type="entry name" value="TAXi_N"/>
    <property type="match status" value="1"/>
</dbReference>
<name>A0ABD3D9M2_9LAMI</name>
<dbReference type="InterPro" id="IPR021109">
    <property type="entry name" value="Peptidase_aspartic_dom_sf"/>
</dbReference>
<dbReference type="InterPro" id="IPR001461">
    <property type="entry name" value="Aspartic_peptidase_A1"/>
</dbReference>
<keyword evidence="3" id="KW-0064">Aspartyl protease</keyword>
<gene>
    <name evidence="5" type="ORF">CASFOL_016745</name>
</gene>
<keyword evidence="3" id="KW-0645">Protease</keyword>
<keyword evidence="6" id="KW-1185">Reference proteome</keyword>
<evidence type="ECO:0000313" key="6">
    <source>
        <dbReference type="Proteomes" id="UP001632038"/>
    </source>
</evidence>
<evidence type="ECO:0000256" key="3">
    <source>
        <dbReference type="RuleBase" id="RU000454"/>
    </source>
</evidence>
<feature type="active site" evidence="2">
    <location>
        <position position="61"/>
    </location>
</feature>
<organism evidence="5 6">
    <name type="scientific">Castilleja foliolosa</name>
    <dbReference type="NCBI Taxonomy" id="1961234"/>
    <lineage>
        <taxon>Eukaryota</taxon>
        <taxon>Viridiplantae</taxon>
        <taxon>Streptophyta</taxon>
        <taxon>Embryophyta</taxon>
        <taxon>Tracheophyta</taxon>
        <taxon>Spermatophyta</taxon>
        <taxon>Magnoliopsida</taxon>
        <taxon>eudicotyledons</taxon>
        <taxon>Gunneridae</taxon>
        <taxon>Pentapetalae</taxon>
        <taxon>asterids</taxon>
        <taxon>lamiids</taxon>
        <taxon>Lamiales</taxon>
        <taxon>Orobanchaceae</taxon>
        <taxon>Pedicularideae</taxon>
        <taxon>Castillejinae</taxon>
        <taxon>Castilleja</taxon>
    </lineage>
</organism>
<evidence type="ECO:0000313" key="5">
    <source>
        <dbReference type="EMBL" id="KAL3638838.1"/>
    </source>
</evidence>
<reference evidence="6" key="1">
    <citation type="journal article" date="2024" name="IScience">
        <title>Strigolactones Initiate the Formation of Haustorium-like Structures in Castilleja.</title>
        <authorList>
            <person name="Buerger M."/>
            <person name="Peterson D."/>
            <person name="Chory J."/>
        </authorList>
    </citation>
    <scope>NUCLEOTIDE SEQUENCE [LARGE SCALE GENOMIC DNA]</scope>
</reference>
<feature type="active site" evidence="2">
    <location>
        <position position="251"/>
    </location>
</feature>
<dbReference type="AlphaFoldDB" id="A0ABD3D9M2"/>
<dbReference type="PROSITE" id="PS51767">
    <property type="entry name" value="PEPTIDASE_A1"/>
    <property type="match status" value="1"/>
</dbReference>
<evidence type="ECO:0000259" key="4">
    <source>
        <dbReference type="PROSITE" id="PS51767"/>
    </source>
</evidence>
<comment type="caution">
    <text evidence="5">The sequence shown here is derived from an EMBL/GenBank/DDBJ whole genome shotgun (WGS) entry which is preliminary data.</text>
</comment>
<dbReference type="Gene3D" id="2.40.70.10">
    <property type="entry name" value="Acid Proteases"/>
    <property type="match status" value="2"/>
</dbReference>
<comment type="similarity">
    <text evidence="1 3">Belongs to the peptidase A1 family.</text>
</comment>
<dbReference type="PROSITE" id="PS00141">
    <property type="entry name" value="ASP_PROTEASE"/>
    <property type="match status" value="1"/>
</dbReference>
<dbReference type="InterPro" id="IPR032799">
    <property type="entry name" value="TAXi_C"/>
</dbReference>
<dbReference type="PRINTS" id="PR00792">
    <property type="entry name" value="PEPSIN"/>
</dbReference>
<dbReference type="Proteomes" id="UP001632038">
    <property type="component" value="Unassembled WGS sequence"/>
</dbReference>
<feature type="domain" description="Peptidase A1" evidence="4">
    <location>
        <begin position="43"/>
        <end position="380"/>
    </location>
</feature>
<sequence length="388" mass="42773">MHQEMYVQALTLYLLTWITNLGVGTGSSVFFPVEGNVYPLGYYTVAINIGNPSKFYVLDVDTGSDLTWIRSYGENAYIPKEENKLSCDDLICTSLGDHRMNGDICDSTGLSCEFEVDYGDYSSYTGLLVSDSFHLELTNGTTLDLQIAFGSVDSNVEPSFHQPIGDGLLGLGKGKVGILKQLGDIGLIRNVIGHCLSRQGGGYLFFGETPVYRITWKQLSCINDEHYSLGSADILLDGQATDIRNLCIIFDSGSTFTYLNSKSYEALLDLVNKTINGKLSVANDDKALPFCWKDVMPIQTIDQVARAFSPIALNFTDENNVVQFEMLPESYLIITEKHNICLGILNGGEIGLGDVNLIGDISMQDKLVIYDNENHMVGWAADTCNKRF</sequence>
<dbReference type="GO" id="GO:0004190">
    <property type="term" value="F:aspartic-type endopeptidase activity"/>
    <property type="evidence" value="ECO:0007669"/>
    <property type="project" value="UniProtKB-KW"/>
</dbReference>
<dbReference type="PANTHER" id="PTHR13683">
    <property type="entry name" value="ASPARTYL PROTEASES"/>
    <property type="match status" value="1"/>
</dbReference>
<evidence type="ECO:0000256" key="1">
    <source>
        <dbReference type="ARBA" id="ARBA00007447"/>
    </source>
</evidence>
<dbReference type="GO" id="GO:0006508">
    <property type="term" value="P:proteolysis"/>
    <property type="evidence" value="ECO:0007669"/>
    <property type="project" value="UniProtKB-KW"/>
</dbReference>
<dbReference type="Pfam" id="PF14541">
    <property type="entry name" value="TAXi_C"/>
    <property type="match status" value="1"/>
</dbReference>
<dbReference type="PANTHER" id="PTHR13683:SF227">
    <property type="entry name" value="EUKARYOTIC ASPARTYL PROTEASE FAMILY PROTEIN"/>
    <property type="match status" value="1"/>
</dbReference>
<dbReference type="InterPro" id="IPR032861">
    <property type="entry name" value="TAXi_N"/>
</dbReference>
<accession>A0ABD3D9M2</accession>
<dbReference type="SUPFAM" id="SSF50630">
    <property type="entry name" value="Acid proteases"/>
    <property type="match status" value="1"/>
</dbReference>
<proteinExistence type="inferred from homology"/>
<dbReference type="InterPro" id="IPR033121">
    <property type="entry name" value="PEPTIDASE_A1"/>
</dbReference>
<evidence type="ECO:0000256" key="2">
    <source>
        <dbReference type="PIRSR" id="PIRSR601461-1"/>
    </source>
</evidence>
<protein>
    <recommendedName>
        <fullName evidence="4">Peptidase A1 domain-containing protein</fullName>
    </recommendedName>
</protein>
<dbReference type="InterPro" id="IPR001969">
    <property type="entry name" value="Aspartic_peptidase_AS"/>
</dbReference>
<keyword evidence="3" id="KW-0378">Hydrolase</keyword>
<dbReference type="EMBL" id="JAVIJP010000018">
    <property type="protein sequence ID" value="KAL3638838.1"/>
    <property type="molecule type" value="Genomic_DNA"/>
</dbReference>